<evidence type="ECO:0000256" key="2">
    <source>
        <dbReference type="ARBA" id="ARBA00023082"/>
    </source>
</evidence>
<keyword evidence="3" id="KW-0804">Transcription</keyword>
<name>K1R851_9ZZZZ</name>
<dbReference type="SUPFAM" id="SSF88946">
    <property type="entry name" value="Sigma2 domain of RNA polymerase sigma factors"/>
    <property type="match status" value="1"/>
</dbReference>
<proteinExistence type="predicted"/>
<dbReference type="PANTHER" id="PTHR43133">
    <property type="entry name" value="RNA POLYMERASE ECF-TYPE SIGMA FACTO"/>
    <property type="match status" value="1"/>
</dbReference>
<keyword evidence="1" id="KW-0805">Transcription regulation</keyword>
<dbReference type="InterPro" id="IPR014284">
    <property type="entry name" value="RNA_pol_sigma-70_dom"/>
</dbReference>
<protein>
    <submittedName>
        <fullName evidence="5">RNA polymerase, sigma-24 subunit, ECF subfamily</fullName>
    </submittedName>
</protein>
<sequence>MKIEKLIERVKAGDTDALKTVYDAYSQRMRNACIKITQEDEDTVDDLVQESFIRAYYSLEKLKDASMFGEWLVAITKNVSLRYLERKRKIQVLSFSEIGDGFDVESSYTS</sequence>
<dbReference type="AlphaFoldDB" id="K1R851"/>
<dbReference type="Gene3D" id="1.10.1740.10">
    <property type="match status" value="1"/>
</dbReference>
<accession>K1R851</accession>
<feature type="non-terminal residue" evidence="5">
    <location>
        <position position="110"/>
    </location>
</feature>
<evidence type="ECO:0000259" key="4">
    <source>
        <dbReference type="Pfam" id="PF04542"/>
    </source>
</evidence>
<dbReference type="GO" id="GO:0016987">
    <property type="term" value="F:sigma factor activity"/>
    <property type="evidence" value="ECO:0007669"/>
    <property type="project" value="UniProtKB-KW"/>
</dbReference>
<feature type="domain" description="RNA polymerase sigma-70 region 2" evidence="4">
    <location>
        <begin position="22"/>
        <end position="89"/>
    </location>
</feature>
<dbReference type="NCBIfam" id="TIGR02937">
    <property type="entry name" value="sigma70-ECF"/>
    <property type="match status" value="1"/>
</dbReference>
<organism evidence="5">
    <name type="scientific">human gut metagenome</name>
    <dbReference type="NCBI Taxonomy" id="408170"/>
    <lineage>
        <taxon>unclassified sequences</taxon>
        <taxon>metagenomes</taxon>
        <taxon>organismal metagenomes</taxon>
    </lineage>
</organism>
<dbReference type="InterPro" id="IPR013325">
    <property type="entry name" value="RNA_pol_sigma_r2"/>
</dbReference>
<evidence type="ECO:0000313" key="5">
    <source>
        <dbReference type="EMBL" id="EKC45067.1"/>
    </source>
</evidence>
<comment type="caution">
    <text evidence="5">The sequence shown here is derived from an EMBL/GenBank/DDBJ whole genome shotgun (WGS) entry which is preliminary data.</text>
</comment>
<dbReference type="InterPro" id="IPR007627">
    <property type="entry name" value="RNA_pol_sigma70_r2"/>
</dbReference>
<keyword evidence="2" id="KW-0731">Sigma factor</keyword>
<dbReference type="GO" id="GO:0006352">
    <property type="term" value="P:DNA-templated transcription initiation"/>
    <property type="evidence" value="ECO:0007669"/>
    <property type="project" value="InterPro"/>
</dbReference>
<evidence type="ECO:0000256" key="1">
    <source>
        <dbReference type="ARBA" id="ARBA00023015"/>
    </source>
</evidence>
<dbReference type="EMBL" id="AJWZ01011487">
    <property type="protein sequence ID" value="EKC45067.1"/>
    <property type="molecule type" value="Genomic_DNA"/>
</dbReference>
<reference evidence="5" key="1">
    <citation type="journal article" date="2013" name="Environ. Microbiol.">
        <title>Microbiota from the distal guts of lean and obese adolescents exhibit partial functional redundancy besides clear differences in community structure.</title>
        <authorList>
            <person name="Ferrer M."/>
            <person name="Ruiz A."/>
            <person name="Lanza F."/>
            <person name="Haange S.B."/>
            <person name="Oberbach A."/>
            <person name="Till H."/>
            <person name="Bargiela R."/>
            <person name="Campoy C."/>
            <person name="Segura M.T."/>
            <person name="Richter M."/>
            <person name="von Bergen M."/>
            <person name="Seifert J."/>
            <person name="Suarez A."/>
        </authorList>
    </citation>
    <scope>NUCLEOTIDE SEQUENCE</scope>
</reference>
<evidence type="ECO:0000256" key="3">
    <source>
        <dbReference type="ARBA" id="ARBA00023163"/>
    </source>
</evidence>
<dbReference type="PANTHER" id="PTHR43133:SF51">
    <property type="entry name" value="RNA POLYMERASE SIGMA FACTOR"/>
    <property type="match status" value="1"/>
</dbReference>
<gene>
    <name evidence="5" type="ORF">OBE_17104</name>
</gene>
<dbReference type="Pfam" id="PF04542">
    <property type="entry name" value="Sigma70_r2"/>
    <property type="match status" value="1"/>
</dbReference>
<dbReference type="InterPro" id="IPR039425">
    <property type="entry name" value="RNA_pol_sigma-70-like"/>
</dbReference>